<keyword evidence="3" id="KW-1185">Reference proteome</keyword>
<feature type="transmembrane region" description="Helical" evidence="1">
    <location>
        <begin position="57"/>
        <end position="80"/>
    </location>
</feature>
<keyword evidence="1" id="KW-0472">Membrane</keyword>
<protein>
    <submittedName>
        <fullName evidence="2">Uncharacterized protein</fullName>
    </submittedName>
</protein>
<gene>
    <name evidence="2" type="ORF">ODALV1_LOCUS10371</name>
</gene>
<dbReference type="EMBL" id="CAXLJM020000032">
    <property type="protein sequence ID" value="CAL8099872.1"/>
    <property type="molecule type" value="Genomic_DNA"/>
</dbReference>
<dbReference type="Proteomes" id="UP001642540">
    <property type="component" value="Unassembled WGS sequence"/>
</dbReference>
<comment type="caution">
    <text evidence="2">The sequence shown here is derived from an EMBL/GenBank/DDBJ whole genome shotgun (WGS) entry which is preliminary data.</text>
</comment>
<keyword evidence="1" id="KW-1133">Transmembrane helix</keyword>
<sequence>MRECIMNVEWSHVMRVTILSTHVRIDSSIAYLHASHCYADNAKKNYSRVDWHSSTNDVFACVAIFISCGEVLQLLGWFWVKERRKQFFFYKTTKHKTFNIGEDSQLQI</sequence>
<evidence type="ECO:0000256" key="1">
    <source>
        <dbReference type="SAM" id="Phobius"/>
    </source>
</evidence>
<evidence type="ECO:0000313" key="3">
    <source>
        <dbReference type="Proteomes" id="UP001642540"/>
    </source>
</evidence>
<reference evidence="2 3" key="1">
    <citation type="submission" date="2024-08" db="EMBL/GenBank/DDBJ databases">
        <authorList>
            <person name="Cucini C."/>
            <person name="Frati F."/>
        </authorList>
    </citation>
    <scope>NUCLEOTIDE SEQUENCE [LARGE SCALE GENOMIC DNA]</scope>
</reference>
<keyword evidence="1" id="KW-0812">Transmembrane</keyword>
<accession>A0ABP1QIE9</accession>
<proteinExistence type="predicted"/>
<evidence type="ECO:0000313" key="2">
    <source>
        <dbReference type="EMBL" id="CAL8099872.1"/>
    </source>
</evidence>
<organism evidence="2 3">
    <name type="scientific">Orchesella dallaii</name>
    <dbReference type="NCBI Taxonomy" id="48710"/>
    <lineage>
        <taxon>Eukaryota</taxon>
        <taxon>Metazoa</taxon>
        <taxon>Ecdysozoa</taxon>
        <taxon>Arthropoda</taxon>
        <taxon>Hexapoda</taxon>
        <taxon>Collembola</taxon>
        <taxon>Entomobryomorpha</taxon>
        <taxon>Entomobryoidea</taxon>
        <taxon>Orchesellidae</taxon>
        <taxon>Orchesellinae</taxon>
        <taxon>Orchesella</taxon>
    </lineage>
</organism>
<name>A0ABP1QIE9_9HEXA</name>